<dbReference type="SUPFAM" id="SSF89796">
    <property type="entry name" value="CoA-transferase family III (CaiB/BaiF)"/>
    <property type="match status" value="1"/>
</dbReference>
<accession>A0A3R9T593</accession>
<dbReference type="Proteomes" id="UP000280073">
    <property type="component" value="Unassembled WGS sequence"/>
</dbReference>
<proteinExistence type="predicted"/>
<dbReference type="EMBL" id="RFDI01001569">
    <property type="protein sequence ID" value="RSR40009.1"/>
    <property type="molecule type" value="Genomic_DNA"/>
</dbReference>
<organism evidence="1 2">
    <name type="scientific">Acinetobacter baumannii</name>
    <dbReference type="NCBI Taxonomy" id="470"/>
    <lineage>
        <taxon>Bacteria</taxon>
        <taxon>Pseudomonadati</taxon>
        <taxon>Pseudomonadota</taxon>
        <taxon>Gammaproteobacteria</taxon>
        <taxon>Moraxellales</taxon>
        <taxon>Moraxellaceae</taxon>
        <taxon>Acinetobacter</taxon>
        <taxon>Acinetobacter calcoaceticus/baumannii complex</taxon>
    </lineage>
</organism>
<dbReference type="InterPro" id="IPR023606">
    <property type="entry name" value="CoA-Trfase_III_dom_1_sf"/>
</dbReference>
<dbReference type="Gene3D" id="3.40.50.10540">
    <property type="entry name" value="Crotonobetainyl-coa:carnitine coa-transferase, domain 1"/>
    <property type="match status" value="1"/>
</dbReference>
<protein>
    <submittedName>
        <fullName evidence="1">CoA transferase</fullName>
    </submittedName>
</protein>
<dbReference type="GO" id="GO:0016740">
    <property type="term" value="F:transferase activity"/>
    <property type="evidence" value="ECO:0007669"/>
    <property type="project" value="UniProtKB-KW"/>
</dbReference>
<keyword evidence="1" id="KW-0808">Transferase</keyword>
<comment type="caution">
    <text evidence="1">The sequence shown here is derived from an EMBL/GenBank/DDBJ whole genome shotgun (WGS) entry which is preliminary data.</text>
</comment>
<gene>
    <name evidence="1" type="ORF">EA686_22115</name>
</gene>
<name>A0A3R9T593_ACIBA</name>
<evidence type="ECO:0000313" key="2">
    <source>
        <dbReference type="Proteomes" id="UP000280073"/>
    </source>
</evidence>
<dbReference type="AlphaFoldDB" id="A0A3R9T593"/>
<feature type="non-terminal residue" evidence="1">
    <location>
        <position position="1"/>
    </location>
</feature>
<sequence length="43" mass="4644">KLSRTPVEYKTAPPLLGEHTQAVLGRIVSSEKLAELKEKGVIG</sequence>
<evidence type="ECO:0000313" key="1">
    <source>
        <dbReference type="EMBL" id="RSR40009.1"/>
    </source>
</evidence>
<reference evidence="1 2" key="1">
    <citation type="submission" date="2018-10" db="EMBL/GenBank/DDBJ databases">
        <title>GWAS and RNA-Seq identify cryptic mechanisms of antimicrobial resistance in Acinetobacter baumannii.</title>
        <authorList>
            <person name="Sahl J.W."/>
        </authorList>
    </citation>
    <scope>NUCLEOTIDE SEQUENCE [LARGE SCALE GENOMIC DNA]</scope>
    <source>
        <strain evidence="1 2">TG28175</strain>
    </source>
</reference>